<organism evidence="1 2">
    <name type="scientific">Phlebia brevispora</name>
    <dbReference type="NCBI Taxonomy" id="194682"/>
    <lineage>
        <taxon>Eukaryota</taxon>
        <taxon>Fungi</taxon>
        <taxon>Dikarya</taxon>
        <taxon>Basidiomycota</taxon>
        <taxon>Agaricomycotina</taxon>
        <taxon>Agaricomycetes</taxon>
        <taxon>Polyporales</taxon>
        <taxon>Meruliaceae</taxon>
        <taxon>Phlebia</taxon>
    </lineage>
</organism>
<proteinExistence type="predicted"/>
<evidence type="ECO:0000313" key="2">
    <source>
        <dbReference type="Proteomes" id="UP001148662"/>
    </source>
</evidence>
<keyword evidence="2" id="KW-1185">Reference proteome</keyword>
<dbReference type="Proteomes" id="UP001148662">
    <property type="component" value="Unassembled WGS sequence"/>
</dbReference>
<name>A0ACC1TD66_9APHY</name>
<reference evidence="1" key="1">
    <citation type="submission" date="2022-07" db="EMBL/GenBank/DDBJ databases">
        <title>Genome Sequence of Phlebia brevispora.</title>
        <authorList>
            <person name="Buettner E."/>
        </authorList>
    </citation>
    <scope>NUCLEOTIDE SEQUENCE</scope>
    <source>
        <strain evidence="1">MPL23</strain>
    </source>
</reference>
<comment type="caution">
    <text evidence="1">The sequence shown here is derived from an EMBL/GenBank/DDBJ whole genome shotgun (WGS) entry which is preliminary data.</text>
</comment>
<protein>
    <submittedName>
        <fullName evidence="1">Uncharacterized protein</fullName>
    </submittedName>
</protein>
<evidence type="ECO:0000313" key="1">
    <source>
        <dbReference type="EMBL" id="KAJ3558448.1"/>
    </source>
</evidence>
<accession>A0ACC1TD66</accession>
<sequence length="610" mass="65099">MGLAPWSSNSEVWGDICGYYPSDPNLLTGARCLPNPGSCAEYPGNIATCCAGIWAGYCGLGTDCGTPTITTTSTSASSTPSQAPIPNGWAVASACAIDDPSRVLNNDVTTLLSDNSPANCIMQCIGGGYQYAGVEYGDECHCGTGFSAASADPSECNLPCAGNGGYTCGGSWRIEIYVGPQEEEIFPDGWSQVDACAVDTPSRVLARDITTVLADNTPATCVTACASAGFQYAGVEYGNECHCGTGYANDQAPEEAPTSDCDIFSLSRRCRASMSNSAPDSRSAGVYEEDLISNYLLIAALTLFVYESLITFEHEIGIVWQRKWTPATWLFLANRYLMLASLVTQVAPPIGQMSQLYCSDVRKPSVATTILPYAFSALRVFALLDRAYFTAGAVLFLGLAPIGVGLFLDSQAVYYNVYDPLLGRSSCVPSSVMSTSTILYPAVNIAGRLAVLAADFIAIVATWIKTYRHVEHAALTGFNVDFSAVLLQYGTLFFVSLCLLELVTILLIPFSRVASSLGFVMIIPNILISRFLINLRQVDSTTTSQTVLSSRFSVLNSHASTASGMIGNLGQPLADSDQIWNNGFSCDTELREGCSNEVVNHEDIKDPARP</sequence>
<gene>
    <name evidence="1" type="ORF">NM688_g925</name>
</gene>
<dbReference type="EMBL" id="JANHOG010000088">
    <property type="protein sequence ID" value="KAJ3558448.1"/>
    <property type="molecule type" value="Genomic_DNA"/>
</dbReference>